<dbReference type="AlphaFoldDB" id="A0A6P5XDS0"/>
<reference evidence="3" key="1">
    <citation type="submission" date="2025-08" db="UniProtKB">
        <authorList>
            <consortium name="RefSeq"/>
        </authorList>
    </citation>
    <scope>IDENTIFICATION</scope>
    <source>
        <tissue evidence="3">Fruit stalk</tissue>
    </source>
</reference>
<proteinExistence type="predicted"/>
<evidence type="ECO:0000256" key="1">
    <source>
        <dbReference type="SAM" id="MobiDB-lite"/>
    </source>
</evidence>
<accession>A0A6P5XDS0</accession>
<feature type="compositionally biased region" description="Pro residues" evidence="1">
    <location>
        <begin position="134"/>
        <end position="143"/>
    </location>
</feature>
<feature type="compositionally biased region" description="Basic and acidic residues" evidence="1">
    <location>
        <begin position="103"/>
        <end position="116"/>
    </location>
</feature>
<feature type="region of interest" description="Disordered" evidence="1">
    <location>
        <begin position="103"/>
        <end position="143"/>
    </location>
</feature>
<organism evidence="2 3">
    <name type="scientific">Durio zibethinus</name>
    <name type="common">Durian</name>
    <dbReference type="NCBI Taxonomy" id="66656"/>
    <lineage>
        <taxon>Eukaryota</taxon>
        <taxon>Viridiplantae</taxon>
        <taxon>Streptophyta</taxon>
        <taxon>Embryophyta</taxon>
        <taxon>Tracheophyta</taxon>
        <taxon>Spermatophyta</taxon>
        <taxon>Magnoliopsida</taxon>
        <taxon>eudicotyledons</taxon>
        <taxon>Gunneridae</taxon>
        <taxon>Pentapetalae</taxon>
        <taxon>rosids</taxon>
        <taxon>malvids</taxon>
        <taxon>Malvales</taxon>
        <taxon>Malvaceae</taxon>
        <taxon>Helicteroideae</taxon>
        <taxon>Durio</taxon>
    </lineage>
</organism>
<protein>
    <submittedName>
        <fullName evidence="3">Uncharacterized protein LOC111282259</fullName>
    </submittedName>
</protein>
<evidence type="ECO:0000313" key="3">
    <source>
        <dbReference type="RefSeq" id="XP_022726001.1"/>
    </source>
</evidence>
<dbReference type="OrthoDB" id="647720at2759"/>
<evidence type="ECO:0000313" key="2">
    <source>
        <dbReference type="Proteomes" id="UP000515121"/>
    </source>
</evidence>
<gene>
    <name evidence="3" type="primary">LOC111282259</name>
</gene>
<dbReference type="RefSeq" id="XP_022726001.1">
    <property type="nucleotide sequence ID" value="XM_022870266.1"/>
</dbReference>
<dbReference type="KEGG" id="dzi:111282259"/>
<dbReference type="GeneID" id="111282259"/>
<sequence length="143" mass="15791">MAASNLKTMRSPLTPAVEKGPLQTIKRSVNVARKIKTAIVPLQVKCEIGHKSLTTKYLAVSRRDMMQCLTAEVFGLTLLPKPAEARLSRPEVRKKIMEKLQELREKVGLAKPKTENGMESPTKPSPKEKKSPTLPLPPPEGTV</sequence>
<keyword evidence="2" id="KW-1185">Reference proteome</keyword>
<name>A0A6P5XDS0_DURZI</name>
<dbReference type="Proteomes" id="UP000515121">
    <property type="component" value="Unplaced"/>
</dbReference>